<dbReference type="NCBIfam" id="TIGR00229">
    <property type="entry name" value="sensory_box"/>
    <property type="match status" value="1"/>
</dbReference>
<feature type="transmembrane region" description="Helical" evidence="8">
    <location>
        <begin position="331"/>
        <end position="350"/>
    </location>
</feature>
<dbReference type="SMART" id="SM00387">
    <property type="entry name" value="HATPase_c"/>
    <property type="match status" value="1"/>
</dbReference>
<sequence length="781" mass="87880">MKRQYNLTFYSLFVIILIFCLFLIFPVSVFAEQKDQSQLAEVKIGVLALRGKEKSRRQWDATAAYLTKKIPGKTFSIIPLDFDEMSQYVGAEKVDFTITNSSMYVNLEYHYGEARMVTMKTKSSEMGMTQFGGVIFCLSDRKDIQSVKDLSGKRFIAVDEKSFGGWHMAWRYLLDHKVDPKKDFQELLFGGTHDAVVMAVLKKTVDAGTVRTGILEKMAQEGKIKLDQFRVLDAQALANPDFRYLHTTTLYPEWPFAKVAHTDDELARDVVVALLQMQPGDEAAKNAGMVGWTIPLDYNTVHDCLKAIKFAPYDMVEEITLQQLVDQYKPWLIGLVILLVIGVTVIIYIGRLNGRLRLTMTVLDHELAQRKRIQSSLNEFKMTLDQILDCVFMFQPETLRFIYVNQGAIHQVGYSSEELFKMTPVDITPSFTEESFRALIAPLLDGKKESLTLSTEHLTKTGKCIPVEVFLQYVKPAEGVGRCVAIVRDITKRLKEAQEKEVLQSQLLHAQKLESVGQLAAGIAHEINTPTQFISSNISFMDESFQDISMLLEGYHRLLIATKNDKVTPHLLEEIETLLKDADWEFLSEELPQAIEQSKDGAQRIASIVKAMKEFSHPGSKEKTMLSLPDLINTTLTVCRNEWKYVATVEMDFADNLPQVPCLSDEMGQVFLNLLVNSSHAIARQLGDNPDKAMGQITISLRQIADKMEIRVRDTGCGIPPEIQAKVFDPFFTTKEVGKGTGQGLAIARDVIVNKHGGTLEVESEPGQGSTFTITLPLSKE</sequence>
<dbReference type="CDD" id="cd00130">
    <property type="entry name" value="PAS"/>
    <property type="match status" value="1"/>
</dbReference>
<dbReference type="PROSITE" id="PS50112">
    <property type="entry name" value="PAS"/>
    <property type="match status" value="1"/>
</dbReference>
<dbReference type="InterPro" id="IPR035965">
    <property type="entry name" value="PAS-like_dom_sf"/>
</dbReference>
<dbReference type="SUPFAM" id="SSF55785">
    <property type="entry name" value="PYP-like sensor domain (PAS domain)"/>
    <property type="match status" value="1"/>
</dbReference>
<keyword evidence="4" id="KW-0547">Nucleotide-binding</keyword>
<dbReference type="PROSITE" id="PS50109">
    <property type="entry name" value="HIS_KIN"/>
    <property type="match status" value="1"/>
</dbReference>
<evidence type="ECO:0000259" key="9">
    <source>
        <dbReference type="PROSITE" id="PS50109"/>
    </source>
</evidence>
<dbReference type="PANTHER" id="PTHR43065:SF46">
    <property type="entry name" value="C4-DICARBOXYLATE TRANSPORT SENSOR PROTEIN DCTB"/>
    <property type="match status" value="1"/>
</dbReference>
<dbReference type="PATRIC" id="fig|1167006.5.peg.450"/>
<dbReference type="Pfam" id="PF02518">
    <property type="entry name" value="HATPase_c"/>
    <property type="match status" value="1"/>
</dbReference>
<keyword evidence="3" id="KW-0808">Transferase</keyword>
<dbReference type="InterPro" id="IPR003594">
    <property type="entry name" value="HATPase_dom"/>
</dbReference>
<evidence type="ECO:0000256" key="2">
    <source>
        <dbReference type="ARBA" id="ARBA00012438"/>
    </source>
</evidence>
<dbReference type="InterPro" id="IPR000014">
    <property type="entry name" value="PAS"/>
</dbReference>
<feature type="domain" description="PAS" evidence="10">
    <location>
        <begin position="376"/>
        <end position="419"/>
    </location>
</feature>
<dbReference type="SUPFAM" id="SSF53850">
    <property type="entry name" value="Periplasmic binding protein-like II"/>
    <property type="match status" value="1"/>
</dbReference>
<keyword evidence="8" id="KW-0812">Transmembrane</keyword>
<evidence type="ECO:0000256" key="7">
    <source>
        <dbReference type="ARBA" id="ARBA00023012"/>
    </source>
</evidence>
<dbReference type="eggNOG" id="COG4191">
    <property type="taxonomic scope" value="Bacteria"/>
</dbReference>
<dbReference type="EC" id="2.7.13.3" evidence="2"/>
<dbReference type="Gene3D" id="3.30.565.10">
    <property type="entry name" value="Histidine kinase-like ATPase, C-terminal domain"/>
    <property type="match status" value="1"/>
</dbReference>
<evidence type="ECO:0000256" key="5">
    <source>
        <dbReference type="ARBA" id="ARBA00022777"/>
    </source>
</evidence>
<dbReference type="InterPro" id="IPR036890">
    <property type="entry name" value="HATPase_C_sf"/>
</dbReference>
<dbReference type="SUPFAM" id="SSF55874">
    <property type="entry name" value="ATPase domain of HSP90 chaperone/DNA topoisomerase II/histidine kinase"/>
    <property type="match status" value="1"/>
</dbReference>
<feature type="domain" description="Histidine kinase" evidence="9">
    <location>
        <begin position="522"/>
        <end position="780"/>
    </location>
</feature>
<dbReference type="OrthoDB" id="9795133at2"/>
<dbReference type="HOGENOM" id="CLU_011260_2_0_7"/>
<dbReference type="GO" id="GO:0004673">
    <property type="term" value="F:protein histidine kinase activity"/>
    <property type="evidence" value="ECO:0007669"/>
    <property type="project" value="UniProtKB-EC"/>
</dbReference>
<dbReference type="Proteomes" id="UP000011721">
    <property type="component" value="Chromosome"/>
</dbReference>
<evidence type="ECO:0000256" key="8">
    <source>
        <dbReference type="SAM" id="Phobius"/>
    </source>
</evidence>
<keyword evidence="8" id="KW-0472">Membrane</keyword>
<dbReference type="eggNOG" id="COG3221">
    <property type="taxonomic scope" value="Bacteria"/>
</dbReference>
<dbReference type="STRING" id="1167006.UWK_00399"/>
<evidence type="ECO:0000313" key="12">
    <source>
        <dbReference type="Proteomes" id="UP000011721"/>
    </source>
</evidence>
<evidence type="ECO:0000313" key="11">
    <source>
        <dbReference type="EMBL" id="AGF76984.1"/>
    </source>
</evidence>
<protein>
    <recommendedName>
        <fullName evidence="2">histidine kinase</fullName>
        <ecNumber evidence="2">2.7.13.3</ecNumber>
    </recommendedName>
</protein>
<dbReference type="PRINTS" id="PR00344">
    <property type="entry name" value="BCTRLSENSOR"/>
</dbReference>
<keyword evidence="6" id="KW-0067">ATP-binding</keyword>
<name>M1NB17_DESSD</name>
<dbReference type="EMBL" id="CP003985">
    <property type="protein sequence ID" value="AGF76984.1"/>
    <property type="molecule type" value="Genomic_DNA"/>
</dbReference>
<evidence type="ECO:0000256" key="6">
    <source>
        <dbReference type="ARBA" id="ARBA00022840"/>
    </source>
</evidence>
<dbReference type="Gene3D" id="3.30.450.20">
    <property type="entry name" value="PAS domain"/>
    <property type="match status" value="1"/>
</dbReference>
<evidence type="ECO:0000256" key="3">
    <source>
        <dbReference type="ARBA" id="ARBA00022679"/>
    </source>
</evidence>
<keyword evidence="5" id="KW-0418">Kinase</keyword>
<dbReference type="GO" id="GO:0000160">
    <property type="term" value="P:phosphorelay signal transduction system"/>
    <property type="evidence" value="ECO:0007669"/>
    <property type="project" value="UniProtKB-KW"/>
</dbReference>
<proteinExistence type="predicted"/>
<comment type="catalytic activity">
    <reaction evidence="1">
        <text>ATP + protein L-histidine = ADP + protein N-phospho-L-histidine.</text>
        <dbReference type="EC" id="2.7.13.3"/>
    </reaction>
</comment>
<accession>M1NB17</accession>
<dbReference type="Pfam" id="PF13426">
    <property type="entry name" value="PAS_9"/>
    <property type="match status" value="1"/>
</dbReference>
<dbReference type="Gene3D" id="1.10.287.130">
    <property type="match status" value="1"/>
</dbReference>
<keyword evidence="7" id="KW-0902">Two-component regulatory system</keyword>
<dbReference type="KEGG" id="dsf:UWK_00399"/>
<dbReference type="AlphaFoldDB" id="M1NB17"/>
<dbReference type="GO" id="GO:0005524">
    <property type="term" value="F:ATP binding"/>
    <property type="evidence" value="ECO:0007669"/>
    <property type="project" value="UniProtKB-KW"/>
</dbReference>
<reference evidence="12" key="1">
    <citation type="journal article" date="2013" name="Stand. Genomic Sci.">
        <title>Complete genome sequence of Desulfocapsa sulfexigens, a marine deltaproteobacterium specialized in disproportionating inorganic sulfur compounds.</title>
        <authorList>
            <person name="Finster K.W."/>
            <person name="Kjeldsen K.U."/>
            <person name="Kube M."/>
            <person name="Reinhardt R."/>
            <person name="Mussmann M."/>
            <person name="Amann R."/>
            <person name="Schreiber L."/>
        </authorList>
    </citation>
    <scope>NUCLEOTIDE SEQUENCE [LARGE SCALE GENOMIC DNA]</scope>
    <source>
        <strain evidence="12">DSM 10523 / SB164P1</strain>
    </source>
</reference>
<dbReference type="Gene3D" id="3.40.190.10">
    <property type="entry name" value="Periplasmic binding protein-like II"/>
    <property type="match status" value="2"/>
</dbReference>
<keyword evidence="8" id="KW-1133">Transmembrane helix</keyword>
<dbReference type="Pfam" id="PF12974">
    <property type="entry name" value="Phosphonate-bd"/>
    <property type="match status" value="1"/>
</dbReference>
<evidence type="ECO:0000256" key="4">
    <source>
        <dbReference type="ARBA" id="ARBA00022741"/>
    </source>
</evidence>
<keyword evidence="12" id="KW-1185">Reference proteome</keyword>
<dbReference type="InterPro" id="IPR005467">
    <property type="entry name" value="His_kinase_dom"/>
</dbReference>
<gene>
    <name evidence="11" type="ordered locus">UWK_00399</name>
</gene>
<dbReference type="PANTHER" id="PTHR43065">
    <property type="entry name" value="SENSOR HISTIDINE KINASE"/>
    <property type="match status" value="1"/>
</dbReference>
<evidence type="ECO:0000256" key="1">
    <source>
        <dbReference type="ARBA" id="ARBA00000085"/>
    </source>
</evidence>
<organism evidence="11 12">
    <name type="scientific">Desulfocapsa sulfexigens (strain DSM 10523 / SB164P1)</name>
    <dbReference type="NCBI Taxonomy" id="1167006"/>
    <lineage>
        <taxon>Bacteria</taxon>
        <taxon>Pseudomonadati</taxon>
        <taxon>Thermodesulfobacteriota</taxon>
        <taxon>Desulfobulbia</taxon>
        <taxon>Desulfobulbales</taxon>
        <taxon>Desulfocapsaceae</taxon>
        <taxon>Desulfocapsa</taxon>
    </lineage>
</organism>
<dbReference type="InterPro" id="IPR004358">
    <property type="entry name" value="Sig_transdc_His_kin-like_C"/>
</dbReference>
<evidence type="ECO:0000259" key="10">
    <source>
        <dbReference type="PROSITE" id="PS50112"/>
    </source>
</evidence>